<keyword evidence="3" id="KW-1185">Reference proteome</keyword>
<dbReference type="Proteomes" id="UP001241472">
    <property type="component" value="Unassembled WGS sequence"/>
</dbReference>
<keyword evidence="1" id="KW-0812">Transmembrane</keyword>
<gene>
    <name evidence="2" type="ORF">J2T09_003853</name>
</gene>
<name>A0ABT9PX64_9HYPH</name>
<comment type="caution">
    <text evidence="2">The sequence shown here is derived from an EMBL/GenBank/DDBJ whole genome shotgun (WGS) entry which is preliminary data.</text>
</comment>
<organism evidence="2 3">
    <name type="scientific">Neorhizobium huautlense</name>
    <dbReference type="NCBI Taxonomy" id="67774"/>
    <lineage>
        <taxon>Bacteria</taxon>
        <taxon>Pseudomonadati</taxon>
        <taxon>Pseudomonadota</taxon>
        <taxon>Alphaproteobacteria</taxon>
        <taxon>Hyphomicrobiales</taxon>
        <taxon>Rhizobiaceae</taxon>
        <taxon>Rhizobium/Agrobacterium group</taxon>
        <taxon>Neorhizobium</taxon>
    </lineage>
</organism>
<feature type="transmembrane region" description="Helical" evidence="1">
    <location>
        <begin position="6"/>
        <end position="27"/>
    </location>
</feature>
<keyword evidence="1" id="KW-1133">Transmembrane helix</keyword>
<accession>A0ABT9PX64</accession>
<evidence type="ECO:0000313" key="3">
    <source>
        <dbReference type="Proteomes" id="UP001241472"/>
    </source>
</evidence>
<sequence>MRIAKWLAIAAPVIVLFSGYLSGYGWLIQEVRSFGAKGDEGTCRYQTLRGVRIAYYLGDCPKFSTAHFPDEQKRF</sequence>
<protein>
    <submittedName>
        <fullName evidence="2">Uncharacterized protein</fullName>
    </submittedName>
</protein>
<evidence type="ECO:0000256" key="1">
    <source>
        <dbReference type="SAM" id="Phobius"/>
    </source>
</evidence>
<reference evidence="2 3" key="1">
    <citation type="submission" date="2023-07" db="EMBL/GenBank/DDBJ databases">
        <title>Sorghum-associated microbial communities from plants grown in Nebraska, USA.</title>
        <authorList>
            <person name="Schachtman D."/>
        </authorList>
    </citation>
    <scope>NUCLEOTIDE SEQUENCE [LARGE SCALE GENOMIC DNA]</scope>
    <source>
        <strain evidence="2 3">DS1307</strain>
    </source>
</reference>
<evidence type="ECO:0000313" key="2">
    <source>
        <dbReference type="EMBL" id="MDP9839078.1"/>
    </source>
</evidence>
<keyword evidence="1" id="KW-0472">Membrane</keyword>
<dbReference type="EMBL" id="JAUSRF010000013">
    <property type="protein sequence ID" value="MDP9839078.1"/>
    <property type="molecule type" value="Genomic_DNA"/>
</dbReference>
<proteinExistence type="predicted"/>